<keyword evidence="2" id="KW-0812">Transmembrane</keyword>
<dbReference type="EMBL" id="CP027860">
    <property type="protein sequence ID" value="AVP97305.1"/>
    <property type="molecule type" value="Genomic_DNA"/>
</dbReference>
<reference evidence="3 4" key="2">
    <citation type="submission" date="2018-03" db="EMBL/GenBank/DDBJ databases">
        <authorList>
            <person name="Keele B.F."/>
        </authorList>
    </citation>
    <scope>NUCLEOTIDE SEQUENCE [LARGE SCALE GENOMIC DNA]</scope>
    <source>
        <strain evidence="3 4">D13</strain>
    </source>
</reference>
<keyword evidence="2" id="KW-1133">Transmembrane helix</keyword>
<dbReference type="KEGG" id="xba:C7S18_08915"/>
<proteinExistence type="predicted"/>
<feature type="transmembrane region" description="Helical" evidence="2">
    <location>
        <begin position="41"/>
        <end position="60"/>
    </location>
</feature>
<protein>
    <submittedName>
        <fullName evidence="3">Uncharacterized protein</fullName>
    </submittedName>
</protein>
<feature type="transmembrane region" description="Helical" evidence="2">
    <location>
        <begin position="137"/>
        <end position="156"/>
    </location>
</feature>
<name>A0A2P1PR46_9GAMM</name>
<evidence type="ECO:0000256" key="2">
    <source>
        <dbReference type="SAM" id="Phobius"/>
    </source>
</evidence>
<keyword evidence="2" id="KW-0472">Membrane</keyword>
<evidence type="ECO:0000313" key="4">
    <source>
        <dbReference type="Proteomes" id="UP000241074"/>
    </source>
</evidence>
<reference evidence="3 4" key="1">
    <citation type="submission" date="2018-03" db="EMBL/GenBank/DDBJ databases">
        <title>Ahniella affigens gen. nov., sp. nov., a gammaproteobacterium isolated from sandy soil near a stream.</title>
        <authorList>
            <person name="Ko Y."/>
            <person name="Kim J.-H."/>
        </authorList>
    </citation>
    <scope>NUCLEOTIDE SEQUENCE [LARGE SCALE GENOMIC DNA]</scope>
    <source>
        <strain evidence="3 4">D13</strain>
    </source>
</reference>
<feature type="region of interest" description="Disordered" evidence="1">
    <location>
        <begin position="272"/>
        <end position="297"/>
    </location>
</feature>
<sequence>MRSESTSSSQVTITTDFERRYRQHAAGALSRLTPAILRAQAWNMVHWSLIASSGLFGLYQLGWSPLSLLLLLVAGHSGGVLAEALKWLLFRTEYRAAVDTENEDRLVWAMVMAYRKGEKRIFASALQQTDPGQSVMVDSYAMAAAIALLGLQLRALGLEPAALFEDRWWLLNAILAMLWPFLGLFDLQMARQSGAPIAHQQFQPGGRGMGLLLVVAMFLWLSDAAESVRTLMMVIFVVTILVAVLAGFGLKVMADQRRWLAANLPGANMPAPIKKAAAPSVPTASLRPSRSRPRRKK</sequence>
<feature type="transmembrane region" description="Helical" evidence="2">
    <location>
        <begin position="231"/>
        <end position="250"/>
    </location>
</feature>
<keyword evidence="4" id="KW-1185">Reference proteome</keyword>
<gene>
    <name evidence="3" type="ORF">C7S18_08915</name>
</gene>
<evidence type="ECO:0000256" key="1">
    <source>
        <dbReference type="SAM" id="MobiDB-lite"/>
    </source>
</evidence>
<dbReference type="RefSeq" id="WP_106891229.1">
    <property type="nucleotide sequence ID" value="NZ_CP027860.1"/>
</dbReference>
<feature type="transmembrane region" description="Helical" evidence="2">
    <location>
        <begin position="168"/>
        <end position="187"/>
    </location>
</feature>
<dbReference type="Proteomes" id="UP000241074">
    <property type="component" value="Chromosome"/>
</dbReference>
<organism evidence="3 4">
    <name type="scientific">Ahniella affigens</name>
    <dbReference type="NCBI Taxonomy" id="2021234"/>
    <lineage>
        <taxon>Bacteria</taxon>
        <taxon>Pseudomonadati</taxon>
        <taxon>Pseudomonadota</taxon>
        <taxon>Gammaproteobacteria</taxon>
        <taxon>Lysobacterales</taxon>
        <taxon>Rhodanobacteraceae</taxon>
        <taxon>Ahniella</taxon>
    </lineage>
</organism>
<feature type="transmembrane region" description="Helical" evidence="2">
    <location>
        <begin position="208"/>
        <end position="225"/>
    </location>
</feature>
<dbReference type="AlphaFoldDB" id="A0A2P1PR46"/>
<accession>A0A2P1PR46</accession>
<feature type="transmembrane region" description="Helical" evidence="2">
    <location>
        <begin position="66"/>
        <end position="85"/>
    </location>
</feature>
<evidence type="ECO:0000313" key="3">
    <source>
        <dbReference type="EMBL" id="AVP97305.1"/>
    </source>
</evidence>